<organism evidence="3 5">
    <name type="scientific">Neospora caninum (strain Liverpool)</name>
    <dbReference type="NCBI Taxonomy" id="572307"/>
    <lineage>
        <taxon>Eukaryota</taxon>
        <taxon>Sar</taxon>
        <taxon>Alveolata</taxon>
        <taxon>Apicomplexa</taxon>
        <taxon>Conoidasida</taxon>
        <taxon>Coccidia</taxon>
        <taxon>Eucoccidiorida</taxon>
        <taxon>Eimeriorina</taxon>
        <taxon>Sarcocystidae</taxon>
        <taxon>Neospora</taxon>
    </lineage>
</organism>
<sequence>MSSEPHSPATRNGDSPPSFDVERGQEPSSSSSSSSSAAWPLPPSSAGEAYHVALLHPEQRESPRFRPLHAVDEDTPSVASPRCSATLHSLSFSAGSGPGASLEMKRIIWTLLWFMSMLLTLTSPGPPFGKYNIVWSDVVQVLYKWPAFAFGAGYLLLFAIFAGFGCIVTPRSWLAVGPALLCFHLFEEHGLNGLDARRSPLKAHLNLGLKTLFGKTTWEADFVSDASVMAFSFLHLGGVSALALWQGPWYGTGVFAFGLTLLDGLLHLFFFVASGFSYNPGLFSAVLLSIPSALYYFLILDRYMLENSRASFLRVVRLGLGLASLCYALLALAVACRLPALTYVLAYLPPLALALMHFRTFDKSGGSPRWAELW</sequence>
<keyword evidence="2" id="KW-0812">Transmembrane</keyword>
<evidence type="ECO:0000256" key="1">
    <source>
        <dbReference type="SAM" id="MobiDB-lite"/>
    </source>
</evidence>
<reference evidence="4" key="4">
    <citation type="journal article" date="2015" name="PLoS ONE">
        <title>Comprehensive Evaluation of Toxoplasma gondii VEG and Neospora caninum LIV Genomes with Tachyzoite Stage Transcriptome and Proteome Defines Novel Transcript Features.</title>
        <authorList>
            <person name="Ramaprasad A."/>
            <person name="Mourier T."/>
            <person name="Naeem R."/>
            <person name="Malas T.B."/>
            <person name="Moussa E."/>
            <person name="Panigrahi A."/>
            <person name="Vermont S.J."/>
            <person name="Otto T.D."/>
            <person name="Wastling J."/>
            <person name="Pain A."/>
        </authorList>
    </citation>
    <scope>NUCLEOTIDE SEQUENCE</scope>
    <source>
        <strain evidence="4">Liverpool</strain>
    </source>
</reference>
<feature type="transmembrane region" description="Helical" evidence="2">
    <location>
        <begin position="340"/>
        <end position="358"/>
    </location>
</feature>
<protein>
    <recommendedName>
        <fullName evidence="6">HXXEE domain-containing protein</fullName>
    </recommendedName>
</protein>
<dbReference type="OrthoDB" id="330449at2759"/>
<feature type="region of interest" description="Disordered" evidence="1">
    <location>
        <begin position="1"/>
        <end position="44"/>
    </location>
</feature>
<dbReference type="GeneID" id="13444309"/>
<dbReference type="OMA" id="TYVLAYL"/>
<dbReference type="EMBL" id="LN714480">
    <property type="protein sequence ID" value="CEL65714.1"/>
    <property type="molecule type" value="Genomic_DNA"/>
</dbReference>
<feature type="compositionally biased region" description="Polar residues" evidence="1">
    <location>
        <begin position="1"/>
        <end position="15"/>
    </location>
</feature>
<dbReference type="Pfam" id="PF13787">
    <property type="entry name" value="HXXEE"/>
    <property type="match status" value="1"/>
</dbReference>
<reference evidence="3" key="1">
    <citation type="submission" date="2011-02" db="EMBL/GenBank/DDBJ databases">
        <authorList>
            <person name="Aslett M."/>
        </authorList>
    </citation>
    <scope>NUCLEOTIDE SEQUENCE</scope>
    <source>
        <strain evidence="3">Liverpool</strain>
    </source>
</reference>
<feature type="transmembrane region" description="Helical" evidence="2">
    <location>
        <begin position="107"/>
        <end position="125"/>
    </location>
</feature>
<evidence type="ECO:0000313" key="5">
    <source>
        <dbReference type="Proteomes" id="UP000007494"/>
    </source>
</evidence>
<evidence type="ECO:0000313" key="3">
    <source>
        <dbReference type="EMBL" id="CBZ51758.1"/>
    </source>
</evidence>
<reference evidence="5" key="3">
    <citation type="journal article" date="2012" name="PLoS Pathog.">
        <title>Comparative genomics of the apicomplexan parasites Toxoplasma gondii and Neospora caninum: Coccidia differing in host range and transmission strategy.</title>
        <authorList>
            <person name="Reid A.J."/>
            <person name="Vermont S.J."/>
            <person name="Cotton J.A."/>
            <person name="Harris D."/>
            <person name="Hill-Cawthorne G.A."/>
            <person name="Konen-Waisman S."/>
            <person name="Latham S.M."/>
            <person name="Mourier T."/>
            <person name="Norton R."/>
            <person name="Quail M.A."/>
            <person name="Sanders M."/>
            <person name="Shanmugam D."/>
            <person name="Sohal A."/>
            <person name="Wasmuth J.D."/>
            <person name="Brunk B."/>
            <person name="Grigg M.E."/>
            <person name="Howard J.C."/>
            <person name="Parkinson J."/>
            <person name="Roos D.S."/>
            <person name="Trees A.J."/>
            <person name="Berriman M."/>
            <person name="Pain A."/>
            <person name="Wastling J.M."/>
        </authorList>
    </citation>
    <scope>NUCLEOTIDE SEQUENCE [LARGE SCALE GENOMIC DNA]</scope>
    <source>
        <strain evidence="5">Liverpool</strain>
    </source>
</reference>
<dbReference type="InterPro" id="IPR025671">
    <property type="entry name" value="HXXEE"/>
</dbReference>
<evidence type="ECO:0000256" key="2">
    <source>
        <dbReference type="SAM" id="Phobius"/>
    </source>
</evidence>
<dbReference type="RefSeq" id="XP_003881791.1">
    <property type="nucleotide sequence ID" value="XM_003881742.1"/>
</dbReference>
<feature type="transmembrane region" description="Helical" evidence="2">
    <location>
        <begin position="254"/>
        <end position="276"/>
    </location>
</feature>
<dbReference type="Proteomes" id="UP000007494">
    <property type="component" value="Chromosome VI"/>
</dbReference>
<feature type="transmembrane region" description="Helical" evidence="2">
    <location>
        <begin position="312"/>
        <end position="334"/>
    </location>
</feature>
<reference evidence="3" key="2">
    <citation type="submission" date="2011-03" db="EMBL/GenBank/DDBJ databases">
        <title>Comparative genomics and transcriptomics of Neospora caninum and Toxoplasma gondii.</title>
        <authorList>
            <person name="Reid A.J."/>
            <person name="Sohal A."/>
            <person name="Harris D."/>
            <person name="Quail M."/>
            <person name="Sanders M."/>
            <person name="Berriman M."/>
            <person name="Wastling J.M."/>
            <person name="Pain A."/>
        </authorList>
    </citation>
    <scope>NUCLEOTIDE SEQUENCE</scope>
    <source>
        <strain evidence="3">Liverpool</strain>
    </source>
</reference>
<feature type="transmembrane region" description="Helical" evidence="2">
    <location>
        <begin position="282"/>
        <end position="300"/>
    </location>
</feature>
<keyword evidence="2" id="KW-0472">Membrane</keyword>
<feature type="compositionally biased region" description="Low complexity" evidence="1">
    <location>
        <begin position="27"/>
        <end position="39"/>
    </location>
</feature>
<keyword evidence="2" id="KW-1133">Transmembrane helix</keyword>
<proteinExistence type="predicted"/>
<dbReference type="VEuPathDB" id="ToxoDB:NCLIV_015500"/>
<feature type="transmembrane region" description="Helical" evidence="2">
    <location>
        <begin position="145"/>
        <end position="168"/>
    </location>
</feature>
<name>F0VDG5_NEOCL</name>
<accession>F0VDG5</accession>
<gene>
    <name evidence="4" type="ORF">BN1204_015500</name>
    <name evidence="3" type="ORF">NCLIV_015500</name>
</gene>
<evidence type="ECO:0008006" key="6">
    <source>
        <dbReference type="Google" id="ProtNLM"/>
    </source>
</evidence>
<keyword evidence="5" id="KW-1185">Reference proteome</keyword>
<dbReference type="InParanoid" id="F0VDG5"/>
<evidence type="ECO:0000313" key="4">
    <source>
        <dbReference type="EMBL" id="CEL65714.1"/>
    </source>
</evidence>
<dbReference type="eggNOG" id="ENOG502QYYK">
    <property type="taxonomic scope" value="Eukaryota"/>
</dbReference>
<dbReference type="EMBL" id="FR823387">
    <property type="protein sequence ID" value="CBZ51758.1"/>
    <property type="molecule type" value="Genomic_DNA"/>
</dbReference>
<dbReference type="AlphaFoldDB" id="F0VDG5"/>